<accession>A0A3M0J299</accession>
<dbReference type="STRING" id="333673.A0A3M0J299"/>
<feature type="transmembrane region" description="Helical" evidence="2">
    <location>
        <begin position="102"/>
        <end position="124"/>
    </location>
</feature>
<dbReference type="EMBL" id="QRBI01000191">
    <property type="protein sequence ID" value="RMB95014.1"/>
    <property type="molecule type" value="Genomic_DNA"/>
</dbReference>
<dbReference type="AlphaFoldDB" id="A0A3M0J299"/>
<proteinExistence type="predicted"/>
<sequence>MNTVVQLKCPRHSALATYRWQQPGSARGRTVLLPDHTLVVVMQQGMAGTYKCQATENGYTWTVAHYQLRDSDGGALGDGLDEEELAWGSSGRGSSRSYWPQFVTVTVLLVVTLTVAACLALLTYRDQLKARSKVRGCSTPHSPPSRSREKVPLNGGTREPPAPGAATEEEEEDEGSHACCLQLDGDVDADNNRLHVPAGDTA</sequence>
<comment type="caution">
    <text evidence="4">The sequence shown here is derived from an EMBL/GenBank/DDBJ whole genome shotgun (WGS) entry which is preliminary data.</text>
</comment>
<keyword evidence="2" id="KW-0472">Membrane</keyword>
<dbReference type="PROSITE" id="PS50835">
    <property type="entry name" value="IG_LIKE"/>
    <property type="match status" value="1"/>
</dbReference>
<dbReference type="OrthoDB" id="9988752at2759"/>
<keyword evidence="2" id="KW-0812">Transmembrane</keyword>
<name>A0A3M0J299_HIRRU</name>
<dbReference type="Gene3D" id="2.60.40.10">
    <property type="entry name" value="Immunoglobulins"/>
    <property type="match status" value="1"/>
</dbReference>
<feature type="region of interest" description="Disordered" evidence="1">
    <location>
        <begin position="133"/>
        <end position="178"/>
    </location>
</feature>
<gene>
    <name evidence="4" type="ORF">DUI87_28557</name>
</gene>
<evidence type="ECO:0000313" key="5">
    <source>
        <dbReference type="Proteomes" id="UP000269221"/>
    </source>
</evidence>
<dbReference type="Proteomes" id="UP000269221">
    <property type="component" value="Unassembled WGS sequence"/>
</dbReference>
<keyword evidence="2" id="KW-1133">Transmembrane helix</keyword>
<evidence type="ECO:0000256" key="2">
    <source>
        <dbReference type="SAM" id="Phobius"/>
    </source>
</evidence>
<reference evidence="4 5" key="1">
    <citation type="submission" date="2018-07" db="EMBL/GenBank/DDBJ databases">
        <title>A high quality draft genome assembly of the barn swallow (H. rustica rustica).</title>
        <authorList>
            <person name="Formenti G."/>
            <person name="Chiara M."/>
            <person name="Poveda L."/>
            <person name="Francoijs K.-J."/>
            <person name="Bonisoli-Alquati A."/>
            <person name="Canova L."/>
            <person name="Gianfranceschi L."/>
            <person name="Horner D.S."/>
            <person name="Saino N."/>
        </authorList>
    </citation>
    <scope>NUCLEOTIDE SEQUENCE [LARGE SCALE GENOMIC DNA]</scope>
    <source>
        <strain evidence="4">Chelidonia</strain>
        <tissue evidence="4">Blood</tissue>
    </source>
</reference>
<dbReference type="InterPro" id="IPR013783">
    <property type="entry name" value="Ig-like_fold"/>
</dbReference>
<feature type="domain" description="Ig-like" evidence="3">
    <location>
        <begin position="1"/>
        <end position="64"/>
    </location>
</feature>
<evidence type="ECO:0000256" key="1">
    <source>
        <dbReference type="SAM" id="MobiDB-lite"/>
    </source>
</evidence>
<evidence type="ECO:0000259" key="3">
    <source>
        <dbReference type="PROSITE" id="PS50835"/>
    </source>
</evidence>
<dbReference type="InterPro" id="IPR007110">
    <property type="entry name" value="Ig-like_dom"/>
</dbReference>
<evidence type="ECO:0000313" key="4">
    <source>
        <dbReference type="EMBL" id="RMB95014.1"/>
    </source>
</evidence>
<keyword evidence="5" id="KW-1185">Reference proteome</keyword>
<organism evidence="4 5">
    <name type="scientific">Hirundo rustica rustica</name>
    <dbReference type="NCBI Taxonomy" id="333673"/>
    <lineage>
        <taxon>Eukaryota</taxon>
        <taxon>Metazoa</taxon>
        <taxon>Chordata</taxon>
        <taxon>Craniata</taxon>
        <taxon>Vertebrata</taxon>
        <taxon>Euteleostomi</taxon>
        <taxon>Archelosauria</taxon>
        <taxon>Archosauria</taxon>
        <taxon>Dinosauria</taxon>
        <taxon>Saurischia</taxon>
        <taxon>Theropoda</taxon>
        <taxon>Coelurosauria</taxon>
        <taxon>Aves</taxon>
        <taxon>Neognathae</taxon>
        <taxon>Neoaves</taxon>
        <taxon>Telluraves</taxon>
        <taxon>Australaves</taxon>
        <taxon>Passeriformes</taxon>
        <taxon>Sylvioidea</taxon>
        <taxon>Hirundinidae</taxon>
        <taxon>Hirundo</taxon>
    </lineage>
</organism>
<protein>
    <recommendedName>
        <fullName evidence="3">Ig-like domain-containing protein</fullName>
    </recommendedName>
</protein>